<sequence>MLIFVAGPHYFFCLYIFIVCLTLRCKAENFQAEFVESKNGMCIFHNRTLVQRIPTDLQYPCVQATCLLVNGKYAVFQHTCTEQEAPEGGNCTEKPGEQDVFPWCCPKYECT</sequence>
<evidence type="ECO:0000256" key="1">
    <source>
        <dbReference type="SAM" id="SignalP"/>
    </source>
</evidence>
<evidence type="ECO:0008006" key="3">
    <source>
        <dbReference type="Google" id="ProtNLM"/>
    </source>
</evidence>
<reference evidence="2" key="1">
    <citation type="journal article" date="2011" name="PLoS ONE">
        <title>A deep insight into the sialotranscriptome of the gulf coast tick, Amblyomma maculatum.</title>
        <authorList>
            <person name="Karim S."/>
            <person name="Singh P."/>
            <person name="Ribeiro J.M."/>
        </authorList>
    </citation>
    <scope>NUCLEOTIDE SEQUENCE</scope>
    <source>
        <tissue evidence="2">Salivary gland</tissue>
    </source>
</reference>
<organism evidence="2">
    <name type="scientific">Amblyomma maculatum</name>
    <name type="common">Gulf Coast tick</name>
    <dbReference type="NCBI Taxonomy" id="34609"/>
    <lineage>
        <taxon>Eukaryota</taxon>
        <taxon>Metazoa</taxon>
        <taxon>Ecdysozoa</taxon>
        <taxon>Arthropoda</taxon>
        <taxon>Chelicerata</taxon>
        <taxon>Arachnida</taxon>
        <taxon>Acari</taxon>
        <taxon>Parasitiformes</taxon>
        <taxon>Ixodida</taxon>
        <taxon>Ixodoidea</taxon>
        <taxon>Ixodidae</taxon>
        <taxon>Amblyomminae</taxon>
        <taxon>Amblyomma</taxon>
    </lineage>
</organism>
<keyword evidence="1" id="KW-0732">Signal</keyword>
<feature type="signal peptide" evidence="1">
    <location>
        <begin position="1"/>
        <end position="27"/>
    </location>
</feature>
<accession>G3MSJ5</accession>
<dbReference type="AlphaFoldDB" id="G3MSJ5"/>
<feature type="chain" id="PRO_5003447847" description="Single domain-containing protein" evidence="1">
    <location>
        <begin position="28"/>
        <end position="111"/>
    </location>
</feature>
<name>G3MSJ5_AMBMU</name>
<dbReference type="EMBL" id="JO844846">
    <property type="protein sequence ID" value="AEO36463.1"/>
    <property type="molecule type" value="mRNA"/>
</dbReference>
<evidence type="ECO:0000313" key="2">
    <source>
        <dbReference type="EMBL" id="AEO36463.1"/>
    </source>
</evidence>
<proteinExistence type="evidence at transcript level"/>
<protein>
    <recommendedName>
        <fullName evidence="3">Single domain-containing protein</fullName>
    </recommendedName>
</protein>